<protein>
    <submittedName>
        <fullName evidence="2">Uncharacterized protein</fullName>
    </submittedName>
</protein>
<dbReference type="EMBL" id="JAAHFQ010000575">
    <property type="protein sequence ID" value="NER30507.1"/>
    <property type="molecule type" value="Genomic_DNA"/>
</dbReference>
<gene>
    <name evidence="2" type="ORF">F6J89_23525</name>
</gene>
<proteinExistence type="predicted"/>
<comment type="caution">
    <text evidence="2">The sequence shown here is derived from an EMBL/GenBank/DDBJ whole genome shotgun (WGS) entry which is preliminary data.</text>
</comment>
<dbReference type="PANTHER" id="PTHR35996:SF1">
    <property type="entry name" value="OS04G0528100 PROTEIN"/>
    <property type="match status" value="1"/>
</dbReference>
<sequence>MFLDELAPIFKEVSQQPIAFLGGFFSGVFRLNLSDDPVKGWLDQQIGANTYTSATNGSENGKNKSPQVIKID</sequence>
<name>A0A6B3NFR1_9CYAN</name>
<feature type="region of interest" description="Disordered" evidence="1">
    <location>
        <begin position="51"/>
        <end position="72"/>
    </location>
</feature>
<reference evidence="2" key="1">
    <citation type="submission" date="2019-11" db="EMBL/GenBank/DDBJ databases">
        <title>Genomic insights into an expanded diversity of filamentous marine cyanobacteria reveals the extraordinary biosynthetic potential of Moorea and Okeania.</title>
        <authorList>
            <person name="Ferreira Leao T."/>
            <person name="Wang M."/>
            <person name="Moss N."/>
            <person name="Da Silva R."/>
            <person name="Sanders J."/>
            <person name="Nurk S."/>
            <person name="Gurevich A."/>
            <person name="Humphrey G."/>
            <person name="Reher R."/>
            <person name="Zhu Q."/>
            <person name="Belda-Ferre P."/>
            <person name="Glukhov E."/>
            <person name="Rex R."/>
            <person name="Dorrestein P.C."/>
            <person name="Knight R."/>
            <person name="Pevzner P."/>
            <person name="Gerwick W.H."/>
            <person name="Gerwick L."/>
        </authorList>
    </citation>
    <scope>NUCLEOTIDE SEQUENCE</scope>
    <source>
        <strain evidence="2">SIO1C4</strain>
    </source>
</reference>
<evidence type="ECO:0000313" key="2">
    <source>
        <dbReference type="EMBL" id="NER30507.1"/>
    </source>
</evidence>
<feature type="compositionally biased region" description="Polar residues" evidence="1">
    <location>
        <begin position="51"/>
        <end position="66"/>
    </location>
</feature>
<accession>A0A6B3NFR1</accession>
<dbReference type="PANTHER" id="PTHR35996">
    <property type="entry name" value="OSJNBA0038O10.25 PROTEIN"/>
    <property type="match status" value="1"/>
</dbReference>
<evidence type="ECO:0000256" key="1">
    <source>
        <dbReference type="SAM" id="MobiDB-lite"/>
    </source>
</evidence>
<dbReference type="InterPro" id="IPR040278">
    <property type="entry name" value="UPF0426"/>
</dbReference>
<dbReference type="Pfam" id="PF26369">
    <property type="entry name" value="UPF0426"/>
    <property type="match status" value="1"/>
</dbReference>
<organism evidence="2">
    <name type="scientific">Symploca sp. SIO1C4</name>
    <dbReference type="NCBI Taxonomy" id="2607765"/>
    <lineage>
        <taxon>Bacteria</taxon>
        <taxon>Bacillati</taxon>
        <taxon>Cyanobacteriota</taxon>
        <taxon>Cyanophyceae</taxon>
        <taxon>Coleofasciculales</taxon>
        <taxon>Coleofasciculaceae</taxon>
        <taxon>Symploca</taxon>
    </lineage>
</organism>
<dbReference type="AlphaFoldDB" id="A0A6B3NFR1"/>